<comment type="pathway">
    <text evidence="2">Isoprenoid biosynthesis.</text>
</comment>
<dbReference type="GO" id="GO:0008299">
    <property type="term" value="P:isoprenoid biosynthetic process"/>
    <property type="evidence" value="ECO:0007669"/>
    <property type="project" value="UniProtKB-KW"/>
</dbReference>
<dbReference type="Proteomes" id="UP000059680">
    <property type="component" value="Chromosome 1"/>
</dbReference>
<evidence type="ECO:0000313" key="10">
    <source>
        <dbReference type="Proteomes" id="UP000059680"/>
    </source>
</evidence>
<proteinExistence type="evidence at protein level"/>
<sequence length="416" mass="43983">MTFLYLNTIPDSVIPAKLTPNSELSSFSCRLVPFPRAAIDMHVLAQSTAVAKVAASGCLRRSPNPSVTFQRSPSLLLSPAACRRRCRRGCSVSVDVRCSLGAMVTPELNGGDVGVGVGGGSFDFQRYLSARADAVHDALDRAMPRGFPERLCESMRYSVLAGGKRVRPVLALAACELVGGDAAAATPVACAVEMIHTMSLIHDDMPCMDDDALRRGRPSNHVAFGEFTALLAGDALHALAFEHVARGCGDHGVPADRTLRAVAELGSASGTGGVAAGQVADKESEGLPVSLAMLEYIHVHKTARLLEAAAVSGAIVGGGADAEVERVRRYARCVGLLFQVVDDVLDMTSTSEQLGKTAGKDVEADKATYPKLLGVDKAREYAADLLAMAEAELDGFDAERAAPLRHLARFIAYRQH</sequence>
<dbReference type="FunFam" id="1.10.600.10:FF:000001">
    <property type="entry name" value="Geranylgeranyl diphosphate synthase"/>
    <property type="match status" value="1"/>
</dbReference>
<dbReference type="STRING" id="39947.A0A0P0V0B7"/>
<evidence type="ECO:0000256" key="1">
    <source>
        <dbReference type="ARBA" id="ARBA00001946"/>
    </source>
</evidence>
<dbReference type="SMR" id="A0A0P0V0B7"/>
<evidence type="ECO:0000256" key="5">
    <source>
        <dbReference type="ARBA" id="ARBA00022723"/>
    </source>
</evidence>
<comment type="cofactor">
    <cofactor evidence="1">
        <name>Mg(2+)</name>
        <dbReference type="ChEBI" id="CHEBI:18420"/>
    </cofactor>
</comment>
<gene>
    <name evidence="9" type="ordered locus">Os01g0248701</name>
    <name evidence="9" type="ORF">OSNPB_010248701</name>
</gene>
<dbReference type="SFLD" id="SFLDG01017">
    <property type="entry name" value="Polyprenyl_Transferase_Like"/>
    <property type="match status" value="1"/>
</dbReference>
<dbReference type="InterPro" id="IPR008949">
    <property type="entry name" value="Isoprenoid_synthase_dom_sf"/>
</dbReference>
<reference evidence="9 10" key="3">
    <citation type="journal article" date="2013" name="Rice">
        <title>Improvement of the Oryza sativa Nipponbare reference genome using next generation sequence and optical map data.</title>
        <authorList>
            <person name="Kawahara Y."/>
            <person name="de la Bastide M."/>
            <person name="Hamilton J.P."/>
            <person name="Kanamori H."/>
            <person name="McCombie W.R."/>
            <person name="Ouyang S."/>
            <person name="Schwartz D.C."/>
            <person name="Tanaka T."/>
            <person name="Wu J."/>
            <person name="Zhou S."/>
            <person name="Childs K.L."/>
            <person name="Davidson R.M."/>
            <person name="Lin H."/>
            <person name="Quesada-Ocampo L."/>
            <person name="Vaillancourt B."/>
            <person name="Sakai H."/>
            <person name="Lee S.S."/>
            <person name="Kim J."/>
            <person name="Numa H."/>
            <person name="Itoh T."/>
            <person name="Buell C.R."/>
            <person name="Matsumoto T."/>
        </authorList>
    </citation>
    <scope>NUCLEOTIDE SEQUENCE [LARGE SCALE GENOMIC DNA]</scope>
    <source>
        <strain evidence="10">cv. Nipponbare</strain>
    </source>
</reference>
<keyword evidence="6" id="KW-0460">Magnesium</keyword>
<evidence type="ECO:0000313" key="9">
    <source>
        <dbReference type="EMBL" id="BAS71331.1"/>
    </source>
</evidence>
<dbReference type="GO" id="GO:0004659">
    <property type="term" value="F:prenyltransferase activity"/>
    <property type="evidence" value="ECO:0000318"/>
    <property type="project" value="GO_Central"/>
</dbReference>
<evidence type="ECO:0007829" key="11">
    <source>
        <dbReference type="PeptideAtlas" id="A0A0P0V0B7"/>
    </source>
</evidence>
<reference evidence="10" key="1">
    <citation type="journal article" date="2005" name="Nature">
        <title>The map-based sequence of the rice genome.</title>
        <authorList>
            <consortium name="International rice genome sequencing project (IRGSP)"/>
            <person name="Matsumoto T."/>
            <person name="Wu J."/>
            <person name="Kanamori H."/>
            <person name="Katayose Y."/>
            <person name="Fujisawa M."/>
            <person name="Namiki N."/>
            <person name="Mizuno H."/>
            <person name="Yamamoto K."/>
            <person name="Antonio B.A."/>
            <person name="Baba T."/>
            <person name="Sakata K."/>
            <person name="Nagamura Y."/>
            <person name="Aoki H."/>
            <person name="Arikawa K."/>
            <person name="Arita K."/>
            <person name="Bito T."/>
            <person name="Chiden Y."/>
            <person name="Fujitsuka N."/>
            <person name="Fukunaka R."/>
            <person name="Hamada M."/>
            <person name="Harada C."/>
            <person name="Hayashi A."/>
            <person name="Hijishita S."/>
            <person name="Honda M."/>
            <person name="Hosokawa S."/>
            <person name="Ichikawa Y."/>
            <person name="Idonuma A."/>
            <person name="Iijima M."/>
            <person name="Ikeda M."/>
            <person name="Ikeno M."/>
            <person name="Ito K."/>
            <person name="Ito S."/>
            <person name="Ito T."/>
            <person name="Ito Y."/>
            <person name="Ito Y."/>
            <person name="Iwabuchi A."/>
            <person name="Kamiya K."/>
            <person name="Karasawa W."/>
            <person name="Kurita K."/>
            <person name="Katagiri S."/>
            <person name="Kikuta A."/>
            <person name="Kobayashi H."/>
            <person name="Kobayashi N."/>
            <person name="Machita K."/>
            <person name="Maehara T."/>
            <person name="Masukawa M."/>
            <person name="Mizubayashi T."/>
            <person name="Mukai Y."/>
            <person name="Nagasaki H."/>
            <person name="Nagata Y."/>
            <person name="Naito S."/>
            <person name="Nakashima M."/>
            <person name="Nakama Y."/>
            <person name="Nakamichi Y."/>
            <person name="Nakamura M."/>
            <person name="Meguro A."/>
            <person name="Negishi M."/>
            <person name="Ohta I."/>
            <person name="Ohta T."/>
            <person name="Okamoto M."/>
            <person name="Ono N."/>
            <person name="Saji S."/>
            <person name="Sakaguchi M."/>
            <person name="Sakai K."/>
            <person name="Shibata M."/>
            <person name="Shimokawa T."/>
            <person name="Song J."/>
            <person name="Takazaki Y."/>
            <person name="Terasawa K."/>
            <person name="Tsugane M."/>
            <person name="Tsuji K."/>
            <person name="Ueda S."/>
            <person name="Waki K."/>
            <person name="Yamagata H."/>
            <person name="Yamamoto M."/>
            <person name="Yamamoto S."/>
            <person name="Yamane H."/>
            <person name="Yoshiki S."/>
            <person name="Yoshihara R."/>
            <person name="Yukawa K."/>
            <person name="Zhong H."/>
            <person name="Yano M."/>
            <person name="Yuan Q."/>
            <person name="Ouyang S."/>
            <person name="Liu J."/>
            <person name="Jones K.M."/>
            <person name="Gansberger K."/>
            <person name="Moffat K."/>
            <person name="Hill J."/>
            <person name="Bera J."/>
            <person name="Fadrosh D."/>
            <person name="Jin S."/>
            <person name="Johri S."/>
            <person name="Kim M."/>
            <person name="Overton L."/>
            <person name="Reardon M."/>
            <person name="Tsitrin T."/>
            <person name="Vuong H."/>
            <person name="Weaver B."/>
            <person name="Ciecko A."/>
            <person name="Tallon L."/>
            <person name="Jackson J."/>
            <person name="Pai G."/>
            <person name="Aken S.V."/>
            <person name="Utterback T."/>
            <person name="Reidmuller S."/>
            <person name="Feldblyum T."/>
            <person name="Hsiao J."/>
            <person name="Zismann V."/>
            <person name="Iobst S."/>
            <person name="de Vazeille A.R."/>
            <person name="Buell C.R."/>
            <person name="Ying K."/>
            <person name="Li Y."/>
            <person name="Lu T."/>
            <person name="Huang Y."/>
            <person name="Zhao Q."/>
            <person name="Feng Q."/>
            <person name="Zhang L."/>
            <person name="Zhu J."/>
            <person name="Weng Q."/>
            <person name="Mu J."/>
            <person name="Lu Y."/>
            <person name="Fan D."/>
            <person name="Liu Y."/>
            <person name="Guan J."/>
            <person name="Zhang Y."/>
            <person name="Yu S."/>
            <person name="Liu X."/>
            <person name="Zhang Y."/>
            <person name="Hong G."/>
            <person name="Han B."/>
            <person name="Choisne N."/>
            <person name="Demange N."/>
            <person name="Orjeda G."/>
            <person name="Samain S."/>
            <person name="Cattolico L."/>
            <person name="Pelletier E."/>
            <person name="Couloux A."/>
            <person name="Segurens B."/>
            <person name="Wincker P."/>
            <person name="D'Hont A."/>
            <person name="Scarpelli C."/>
            <person name="Weissenbach J."/>
            <person name="Salanoubat M."/>
            <person name="Quetier F."/>
            <person name="Yu Y."/>
            <person name="Kim H.R."/>
            <person name="Rambo T."/>
            <person name="Currie J."/>
            <person name="Collura K."/>
            <person name="Luo M."/>
            <person name="Yang T."/>
            <person name="Ammiraju J.S.S."/>
            <person name="Engler F."/>
            <person name="Soderlund C."/>
            <person name="Wing R.A."/>
            <person name="Palmer L.E."/>
            <person name="de la Bastide M."/>
            <person name="Spiegel L."/>
            <person name="Nascimento L."/>
            <person name="Zutavern T."/>
            <person name="O'Shaughnessy A."/>
            <person name="Dike S."/>
            <person name="Dedhia N."/>
            <person name="Preston R."/>
            <person name="Balija V."/>
            <person name="McCombie W.R."/>
            <person name="Chow T."/>
            <person name="Chen H."/>
            <person name="Chung M."/>
            <person name="Chen C."/>
            <person name="Shaw J."/>
            <person name="Wu H."/>
            <person name="Hsiao K."/>
            <person name="Chao Y."/>
            <person name="Chu M."/>
            <person name="Cheng C."/>
            <person name="Hour A."/>
            <person name="Lee P."/>
            <person name="Lin S."/>
            <person name="Lin Y."/>
            <person name="Liou J."/>
            <person name="Liu S."/>
            <person name="Hsing Y."/>
            <person name="Raghuvanshi S."/>
            <person name="Mohanty A."/>
            <person name="Bharti A.K."/>
            <person name="Gaur A."/>
            <person name="Gupta V."/>
            <person name="Kumar D."/>
            <person name="Ravi V."/>
            <person name="Vij S."/>
            <person name="Kapur A."/>
            <person name="Khurana P."/>
            <person name="Khurana P."/>
            <person name="Khurana J.P."/>
            <person name="Tyagi A.K."/>
            <person name="Gaikwad K."/>
            <person name="Singh A."/>
            <person name="Dalal V."/>
            <person name="Srivastava S."/>
            <person name="Dixit A."/>
            <person name="Pal A.K."/>
            <person name="Ghazi I.A."/>
            <person name="Yadav M."/>
            <person name="Pandit A."/>
            <person name="Bhargava A."/>
            <person name="Sureshbabu K."/>
            <person name="Batra K."/>
            <person name="Sharma T.R."/>
            <person name="Mohapatra T."/>
            <person name="Singh N.K."/>
            <person name="Messing J."/>
            <person name="Nelson A.B."/>
            <person name="Fuks G."/>
            <person name="Kavchok S."/>
            <person name="Keizer G."/>
            <person name="Linton E."/>
            <person name="Llaca V."/>
            <person name="Song R."/>
            <person name="Tanyolac B."/>
            <person name="Young S."/>
            <person name="Ho-Il K."/>
            <person name="Hahn J.H."/>
            <person name="Sangsakoo G."/>
            <person name="Vanavichit A."/>
            <person name="de Mattos Luiz.A.T."/>
            <person name="Zimmer P.D."/>
            <person name="Malone G."/>
            <person name="Dellagostin O."/>
            <person name="de Oliveira A.C."/>
            <person name="Bevan M."/>
            <person name="Bancroft I."/>
            <person name="Minx P."/>
            <person name="Cordum H."/>
            <person name="Wilson R."/>
            <person name="Cheng Z."/>
            <person name="Jin W."/>
            <person name="Jiang J."/>
            <person name="Leong S.A."/>
            <person name="Iwama H."/>
            <person name="Gojobori T."/>
            <person name="Itoh T."/>
            <person name="Niimura Y."/>
            <person name="Fujii Y."/>
            <person name="Habara T."/>
            <person name="Sakai H."/>
            <person name="Sato Y."/>
            <person name="Wilson G."/>
            <person name="Kumar K."/>
            <person name="McCouch S."/>
            <person name="Juretic N."/>
            <person name="Hoen D."/>
            <person name="Wright S."/>
            <person name="Bruskiewich R."/>
            <person name="Bureau T."/>
            <person name="Miyao A."/>
            <person name="Hirochika H."/>
            <person name="Nishikawa T."/>
            <person name="Kadowaki K."/>
            <person name="Sugiura M."/>
            <person name="Burr B."/>
            <person name="Sasaki T."/>
        </authorList>
    </citation>
    <scope>NUCLEOTIDE SEQUENCE [LARGE SCALE GENOMIC DNA]</scope>
    <source>
        <strain evidence="10">cv. Nipponbare</strain>
    </source>
</reference>
<evidence type="ECO:0007829" key="12">
    <source>
        <dbReference type="ProteomicsDB" id="A0A0P0V0B7"/>
    </source>
</evidence>
<dbReference type="GO" id="GO:0046872">
    <property type="term" value="F:metal ion binding"/>
    <property type="evidence" value="ECO:0007669"/>
    <property type="project" value="UniProtKB-KW"/>
</dbReference>
<keyword evidence="10" id="KW-1185">Reference proteome</keyword>
<dbReference type="InParanoid" id="A0A0P0V0B7"/>
<dbReference type="InterPro" id="IPR033749">
    <property type="entry name" value="Polyprenyl_synt_CS"/>
</dbReference>
<dbReference type="OMA" id="RLCESMR"/>
<dbReference type="CDD" id="cd00685">
    <property type="entry name" value="Trans_IPPS_HT"/>
    <property type="match status" value="1"/>
</dbReference>
<protein>
    <submittedName>
        <fullName evidence="9">Os01g0248701 protein</fullName>
    </submittedName>
</protein>
<dbReference type="InterPro" id="IPR000092">
    <property type="entry name" value="Polyprenyl_synt"/>
</dbReference>
<comment type="similarity">
    <text evidence="3 8">Belongs to the FPP/GGPP synthase family.</text>
</comment>
<dbReference type="GO" id="GO:0005737">
    <property type="term" value="C:cytoplasm"/>
    <property type="evidence" value="ECO:0007669"/>
    <property type="project" value="UniProtKB-ARBA"/>
</dbReference>
<dbReference type="eggNOG" id="KOG0776">
    <property type="taxonomic scope" value="Eukaryota"/>
</dbReference>
<dbReference type="NCBIfam" id="NF045485">
    <property type="entry name" value="FPPsyn"/>
    <property type="match status" value="1"/>
</dbReference>
<evidence type="ECO:0000256" key="2">
    <source>
        <dbReference type="ARBA" id="ARBA00005128"/>
    </source>
</evidence>
<dbReference type="SUPFAM" id="SSF48576">
    <property type="entry name" value="Terpenoid synthases"/>
    <property type="match status" value="1"/>
</dbReference>
<evidence type="ECO:0000256" key="7">
    <source>
        <dbReference type="ARBA" id="ARBA00023229"/>
    </source>
</evidence>
<evidence type="ECO:0000256" key="8">
    <source>
        <dbReference type="RuleBase" id="RU004466"/>
    </source>
</evidence>
<keyword evidence="11 12" id="KW-1267">Proteomics identification</keyword>
<evidence type="ECO:0000256" key="3">
    <source>
        <dbReference type="ARBA" id="ARBA00006706"/>
    </source>
</evidence>
<dbReference type="PANTHER" id="PTHR43281">
    <property type="entry name" value="FARNESYL DIPHOSPHATE SYNTHASE"/>
    <property type="match status" value="1"/>
</dbReference>
<dbReference type="Pfam" id="PF00348">
    <property type="entry name" value="polyprenyl_synt"/>
    <property type="match status" value="1"/>
</dbReference>
<dbReference type="EMBL" id="AP014957">
    <property type="protein sequence ID" value="BAS71331.1"/>
    <property type="molecule type" value="Genomic_DNA"/>
</dbReference>
<keyword evidence="5" id="KW-0479">Metal-binding</keyword>
<dbReference type="InterPro" id="IPR053378">
    <property type="entry name" value="Prenyl_diphosphate_synthase"/>
</dbReference>
<keyword evidence="4 8" id="KW-0808">Transferase</keyword>
<keyword evidence="7" id="KW-0414">Isoprene biosynthesis</keyword>
<dbReference type="FunCoup" id="A0A0P0V0B7">
    <property type="interactions" value="10"/>
</dbReference>
<evidence type="ECO:0000256" key="6">
    <source>
        <dbReference type="ARBA" id="ARBA00022842"/>
    </source>
</evidence>
<dbReference type="PROSITE" id="PS00723">
    <property type="entry name" value="POLYPRENYL_SYNTHASE_1"/>
    <property type="match status" value="1"/>
</dbReference>
<dbReference type="PaxDb" id="39947-A0A0P0V0B7"/>
<accession>A0A0P0V0B7</accession>
<evidence type="ECO:0000256" key="4">
    <source>
        <dbReference type="ARBA" id="ARBA00022679"/>
    </source>
</evidence>
<dbReference type="SFLD" id="SFLDS00005">
    <property type="entry name" value="Isoprenoid_Synthase_Type_I"/>
    <property type="match status" value="1"/>
</dbReference>
<organism evidence="9 10">
    <name type="scientific">Oryza sativa subsp. japonica</name>
    <name type="common">Rice</name>
    <dbReference type="NCBI Taxonomy" id="39947"/>
    <lineage>
        <taxon>Eukaryota</taxon>
        <taxon>Viridiplantae</taxon>
        <taxon>Streptophyta</taxon>
        <taxon>Embryophyta</taxon>
        <taxon>Tracheophyta</taxon>
        <taxon>Spermatophyta</taxon>
        <taxon>Magnoliopsida</taxon>
        <taxon>Liliopsida</taxon>
        <taxon>Poales</taxon>
        <taxon>Poaceae</taxon>
        <taxon>BOP clade</taxon>
        <taxon>Oryzoideae</taxon>
        <taxon>Oryzeae</taxon>
        <taxon>Oryzinae</taxon>
        <taxon>Oryza</taxon>
        <taxon>Oryza sativa</taxon>
    </lineage>
</organism>
<dbReference type="Gene3D" id="1.10.600.10">
    <property type="entry name" value="Farnesyl Diphosphate Synthase"/>
    <property type="match status" value="1"/>
</dbReference>
<dbReference type="PANTHER" id="PTHR43281:SF1">
    <property type="entry name" value="FARNESYL DIPHOSPHATE SYNTHASE"/>
    <property type="match status" value="1"/>
</dbReference>
<name>A0A0P0V0B7_ORYSJ</name>
<reference evidence="9 10" key="2">
    <citation type="journal article" date="2013" name="Plant Cell Physiol.">
        <title>Rice Annotation Project Database (RAP-DB): an integrative and interactive database for rice genomics.</title>
        <authorList>
            <person name="Sakai H."/>
            <person name="Lee S.S."/>
            <person name="Tanaka T."/>
            <person name="Numa H."/>
            <person name="Kim J."/>
            <person name="Kawahara Y."/>
            <person name="Wakimoto H."/>
            <person name="Yang C.C."/>
            <person name="Iwamoto M."/>
            <person name="Abe T."/>
            <person name="Yamada Y."/>
            <person name="Muto A."/>
            <person name="Inokuchi H."/>
            <person name="Ikemura T."/>
            <person name="Matsumoto T."/>
            <person name="Sasaki T."/>
            <person name="Itoh T."/>
        </authorList>
    </citation>
    <scope>NUCLEOTIDE SEQUENCE [LARGE SCALE GENOMIC DNA]</scope>
    <source>
        <strain evidence="10">cv. Nipponbare</strain>
    </source>
</reference>
<dbReference type="PROSITE" id="PS00444">
    <property type="entry name" value="POLYPRENYL_SYNTHASE_2"/>
    <property type="match status" value="1"/>
</dbReference>
<dbReference type="AlphaFoldDB" id="A0A0P0V0B7"/>